<dbReference type="Proteomes" id="UP001172737">
    <property type="component" value="Unassembled WGS sequence"/>
</dbReference>
<dbReference type="InterPro" id="IPR036465">
    <property type="entry name" value="vWFA_dom_sf"/>
</dbReference>
<reference evidence="2" key="1">
    <citation type="submission" date="2023-06" db="EMBL/GenBank/DDBJ databases">
        <title>Sysu t00039.</title>
        <authorList>
            <person name="Gao L."/>
            <person name="Fang B.-Z."/>
            <person name="Li W.-J."/>
        </authorList>
    </citation>
    <scope>NUCLEOTIDE SEQUENCE</scope>
    <source>
        <strain evidence="2">SYSU T00039</strain>
    </source>
</reference>
<name>A0AAW7M2W4_9MICO</name>
<sequence length="297" mass="32575">MLTAPERLLARLEWTVLRRLDGRLLGAHRSLARGHGIDVASVRPYVPGDDARHMDWAVTARLDEPHVRRHEEDREVTAWLVIDSSASMRFGAAERDKSALTAELATAITRLLTSGGDRAGAILYDGGQARVLPARSGRDQALLVARAVTEAPDPRHGGETDLAAMLRLAATCVRRRSLIVVLSDLLGAEGWERDLRRLTHRHEVVVIRITDPVEDELPELGTVALEDAETGEQLLVDASDPAFRARYAQEVAARDAALRTAVRRAGAEGHSVSTGEDLVSILVRVVESARWRQGRRA</sequence>
<dbReference type="PANTHER" id="PTHR33608:SF6">
    <property type="entry name" value="BLL2464 PROTEIN"/>
    <property type="match status" value="1"/>
</dbReference>
<protein>
    <submittedName>
        <fullName evidence="2">DUF58 domain-containing protein</fullName>
    </submittedName>
</protein>
<gene>
    <name evidence="2" type="ORF">QQX10_00380</name>
</gene>
<evidence type="ECO:0000313" key="3">
    <source>
        <dbReference type="Proteomes" id="UP001172737"/>
    </source>
</evidence>
<evidence type="ECO:0000313" key="2">
    <source>
        <dbReference type="EMBL" id="MDN4486617.1"/>
    </source>
</evidence>
<comment type="caution">
    <text evidence="2">The sequence shown here is derived from an EMBL/GenBank/DDBJ whole genome shotgun (WGS) entry which is preliminary data.</text>
</comment>
<dbReference type="RefSeq" id="WP_301144199.1">
    <property type="nucleotide sequence ID" value="NZ_JAUHPX010000001.1"/>
</dbReference>
<dbReference type="SUPFAM" id="SSF53300">
    <property type="entry name" value="vWA-like"/>
    <property type="match status" value="1"/>
</dbReference>
<feature type="domain" description="DUF58" evidence="1">
    <location>
        <begin position="41"/>
        <end position="255"/>
    </location>
</feature>
<dbReference type="CDD" id="cd00198">
    <property type="entry name" value="vWFA"/>
    <property type="match status" value="1"/>
</dbReference>
<proteinExistence type="predicted"/>
<dbReference type="PANTHER" id="PTHR33608">
    <property type="entry name" value="BLL2464 PROTEIN"/>
    <property type="match status" value="1"/>
</dbReference>
<keyword evidence="3" id="KW-1185">Reference proteome</keyword>
<organism evidence="2 3">
    <name type="scientific">Demequina lignilytica</name>
    <dbReference type="NCBI Taxonomy" id="3051663"/>
    <lineage>
        <taxon>Bacteria</taxon>
        <taxon>Bacillati</taxon>
        <taxon>Actinomycetota</taxon>
        <taxon>Actinomycetes</taxon>
        <taxon>Micrococcales</taxon>
        <taxon>Demequinaceae</taxon>
        <taxon>Demequina</taxon>
    </lineage>
</organism>
<dbReference type="InterPro" id="IPR002881">
    <property type="entry name" value="DUF58"/>
</dbReference>
<evidence type="ECO:0000259" key="1">
    <source>
        <dbReference type="Pfam" id="PF01882"/>
    </source>
</evidence>
<dbReference type="Gene3D" id="3.40.50.410">
    <property type="entry name" value="von Willebrand factor, type A domain"/>
    <property type="match status" value="1"/>
</dbReference>
<dbReference type="AlphaFoldDB" id="A0AAW7M2W4"/>
<dbReference type="EMBL" id="JAUHPX010000001">
    <property type="protein sequence ID" value="MDN4486617.1"/>
    <property type="molecule type" value="Genomic_DNA"/>
</dbReference>
<dbReference type="Pfam" id="PF01882">
    <property type="entry name" value="DUF58"/>
    <property type="match status" value="1"/>
</dbReference>
<accession>A0AAW7M2W4</accession>